<evidence type="ECO:0000313" key="2">
    <source>
        <dbReference type="Proteomes" id="UP000468443"/>
    </source>
</evidence>
<gene>
    <name evidence="1" type="ORF">GWK09_02845</name>
</gene>
<comment type="caution">
    <text evidence="1">The sequence shown here is derived from an EMBL/GenBank/DDBJ whole genome shotgun (WGS) entry which is preliminary data.</text>
</comment>
<dbReference type="Proteomes" id="UP000468443">
    <property type="component" value="Unassembled WGS sequence"/>
</dbReference>
<dbReference type="RefSeq" id="WP_163691495.1">
    <property type="nucleotide sequence ID" value="NZ_FXTW01000001.1"/>
</dbReference>
<organism evidence="1 2">
    <name type="scientific">Muriicola jejuensis</name>
    <dbReference type="NCBI Taxonomy" id="504488"/>
    <lineage>
        <taxon>Bacteria</taxon>
        <taxon>Pseudomonadati</taxon>
        <taxon>Bacteroidota</taxon>
        <taxon>Flavobacteriia</taxon>
        <taxon>Flavobacteriales</taxon>
        <taxon>Flavobacteriaceae</taxon>
        <taxon>Muriicola</taxon>
    </lineage>
</organism>
<protein>
    <recommendedName>
        <fullName evidence="3">DUF3313 family protein</fullName>
    </recommendedName>
</protein>
<accession>A0A6P0U864</accession>
<dbReference type="AlphaFoldDB" id="A0A6P0U864"/>
<evidence type="ECO:0000313" key="1">
    <source>
        <dbReference type="EMBL" id="NER09441.1"/>
    </source>
</evidence>
<keyword evidence="2" id="KW-1185">Reference proteome</keyword>
<dbReference type="EMBL" id="JAABOP010000001">
    <property type="protein sequence ID" value="NER09441.1"/>
    <property type="molecule type" value="Genomic_DNA"/>
</dbReference>
<proteinExistence type="predicted"/>
<evidence type="ECO:0008006" key="3">
    <source>
        <dbReference type="Google" id="ProtNLM"/>
    </source>
</evidence>
<name>A0A6P0U864_9FLAO</name>
<sequence>MKKILFSMLIMSAIALQSQTKLYVHPDAETYVAGTKTIAILPLDTSVKLRPKELKDFTPAQIREIENEEALNIQKAMYSWFLTREKRGELLVGVQNPTITNSLLKDAGIEPLKAFEQVSAKICEILGVDVVVTGKYSTNKPMSDAAALGMAAFGFVGATQNATVNMDFIHMDNEVVVNYFKNVKGGLGSSADDLINVLMRKVSRRIPYTK</sequence>
<reference evidence="1 2" key="1">
    <citation type="submission" date="2020-01" db="EMBL/GenBank/DDBJ databases">
        <title>Muriicola jejuensis KCTC 22299.</title>
        <authorList>
            <person name="Wang G."/>
        </authorList>
    </citation>
    <scope>NUCLEOTIDE SEQUENCE [LARGE SCALE GENOMIC DNA]</scope>
    <source>
        <strain evidence="1 2">KCTC 22299</strain>
    </source>
</reference>